<name>A0A0A9CT01_ARUDO</name>
<sequence>MDPKLTKSIPLPLPPGGPISTPGGSLIDLDHLRQIFFSVQSSSSHHVAAEVIDPLLPQQQSFLIFRSRSIRRRPSRLSSLSSPHDDSPVADLHVEEPRPHPPRVTEAAVAAAFTARREASSRVAIAATVLFRSPPRPVFVR</sequence>
<proteinExistence type="predicted"/>
<accession>A0A0A9CT01</accession>
<reference evidence="2" key="2">
    <citation type="journal article" date="2015" name="Data Brief">
        <title>Shoot transcriptome of the giant reed, Arundo donax.</title>
        <authorList>
            <person name="Barrero R.A."/>
            <person name="Guerrero F.D."/>
            <person name="Moolhuijzen P."/>
            <person name="Goolsby J.A."/>
            <person name="Tidwell J."/>
            <person name="Bellgard S.E."/>
            <person name="Bellgard M.I."/>
        </authorList>
    </citation>
    <scope>NUCLEOTIDE SEQUENCE</scope>
    <source>
        <tissue evidence="2">Shoot tissue taken approximately 20 cm above the soil surface</tissue>
    </source>
</reference>
<organism evidence="2">
    <name type="scientific">Arundo donax</name>
    <name type="common">Giant reed</name>
    <name type="synonym">Donax arundinaceus</name>
    <dbReference type="NCBI Taxonomy" id="35708"/>
    <lineage>
        <taxon>Eukaryota</taxon>
        <taxon>Viridiplantae</taxon>
        <taxon>Streptophyta</taxon>
        <taxon>Embryophyta</taxon>
        <taxon>Tracheophyta</taxon>
        <taxon>Spermatophyta</taxon>
        <taxon>Magnoliopsida</taxon>
        <taxon>Liliopsida</taxon>
        <taxon>Poales</taxon>
        <taxon>Poaceae</taxon>
        <taxon>PACMAD clade</taxon>
        <taxon>Arundinoideae</taxon>
        <taxon>Arundineae</taxon>
        <taxon>Arundo</taxon>
    </lineage>
</organism>
<reference evidence="2" key="1">
    <citation type="submission" date="2014-09" db="EMBL/GenBank/DDBJ databases">
        <authorList>
            <person name="Magalhaes I.L.F."/>
            <person name="Oliveira U."/>
            <person name="Santos F.R."/>
            <person name="Vidigal T.H.D.A."/>
            <person name="Brescovit A.D."/>
            <person name="Santos A.J."/>
        </authorList>
    </citation>
    <scope>NUCLEOTIDE SEQUENCE</scope>
    <source>
        <tissue evidence="2">Shoot tissue taken approximately 20 cm above the soil surface</tissue>
    </source>
</reference>
<evidence type="ECO:0000256" key="1">
    <source>
        <dbReference type="SAM" id="MobiDB-lite"/>
    </source>
</evidence>
<dbReference type="EMBL" id="GBRH01220342">
    <property type="protein sequence ID" value="JAD77553.1"/>
    <property type="molecule type" value="Transcribed_RNA"/>
</dbReference>
<feature type="compositionally biased region" description="Basic and acidic residues" evidence="1">
    <location>
        <begin position="83"/>
        <end position="99"/>
    </location>
</feature>
<protein>
    <submittedName>
        <fullName evidence="2">Uncharacterized protein</fullName>
    </submittedName>
</protein>
<evidence type="ECO:0000313" key="2">
    <source>
        <dbReference type="EMBL" id="JAD77553.1"/>
    </source>
</evidence>
<feature type="region of interest" description="Disordered" evidence="1">
    <location>
        <begin position="73"/>
        <end position="103"/>
    </location>
</feature>
<dbReference type="AlphaFoldDB" id="A0A0A9CT01"/>